<dbReference type="GO" id="GO:0008270">
    <property type="term" value="F:zinc ion binding"/>
    <property type="evidence" value="ECO:0007669"/>
    <property type="project" value="UniProtKB-KW"/>
</dbReference>
<reference evidence="12 13" key="1">
    <citation type="submission" date="2018-10" db="EMBL/GenBank/DDBJ databases">
        <title>Fifty Aureobasidium pullulans genomes reveal a recombining polyextremotolerant generalist.</title>
        <authorList>
            <person name="Gostincar C."/>
            <person name="Turk M."/>
            <person name="Zajc J."/>
            <person name="Gunde-Cimerman N."/>
        </authorList>
    </citation>
    <scope>NUCLEOTIDE SEQUENCE [LARGE SCALE GENOMIC DNA]</scope>
    <source>
        <strain evidence="12 13">EXF-3844</strain>
    </source>
</reference>
<evidence type="ECO:0000256" key="2">
    <source>
        <dbReference type="ARBA" id="ARBA00022771"/>
    </source>
</evidence>
<keyword evidence="2 7" id="KW-0863">Zinc-finger</keyword>
<dbReference type="SUPFAM" id="SSF52151">
    <property type="entry name" value="FabD/lysophospholipase-like"/>
    <property type="match status" value="1"/>
</dbReference>
<protein>
    <recommendedName>
        <fullName evidence="14">PNPLA domain-containing protein</fullName>
    </recommendedName>
</protein>
<feature type="active site" description="Proton acceptor" evidence="8">
    <location>
        <position position="1044"/>
    </location>
</feature>
<feature type="region of interest" description="Disordered" evidence="9">
    <location>
        <begin position="40"/>
        <end position="75"/>
    </location>
</feature>
<evidence type="ECO:0000256" key="9">
    <source>
        <dbReference type="SAM" id="MobiDB-lite"/>
    </source>
</evidence>
<name>A0A4S9TM90_AURPU</name>
<feature type="region of interest" description="Disordered" evidence="9">
    <location>
        <begin position="1303"/>
        <end position="1332"/>
    </location>
</feature>
<keyword evidence="3 8" id="KW-0378">Hydrolase</keyword>
<dbReference type="InterPro" id="IPR027417">
    <property type="entry name" value="P-loop_NTPase"/>
</dbReference>
<feature type="domain" description="RING-type" evidence="10">
    <location>
        <begin position="783"/>
        <end position="826"/>
    </location>
</feature>
<feature type="short sequence motif" description="GXGXXG" evidence="8">
    <location>
        <begin position="851"/>
        <end position="856"/>
    </location>
</feature>
<dbReference type="InterPro" id="IPR017907">
    <property type="entry name" value="Znf_RING_CS"/>
</dbReference>
<dbReference type="PANTHER" id="PTHR24185">
    <property type="entry name" value="CALCIUM-INDEPENDENT PHOSPHOLIPASE A2-GAMMA"/>
    <property type="match status" value="1"/>
</dbReference>
<organism evidence="12 13">
    <name type="scientific">Aureobasidium pullulans</name>
    <name type="common">Black yeast</name>
    <name type="synonym">Pullularia pullulans</name>
    <dbReference type="NCBI Taxonomy" id="5580"/>
    <lineage>
        <taxon>Eukaryota</taxon>
        <taxon>Fungi</taxon>
        <taxon>Dikarya</taxon>
        <taxon>Ascomycota</taxon>
        <taxon>Pezizomycotina</taxon>
        <taxon>Dothideomycetes</taxon>
        <taxon>Dothideomycetidae</taxon>
        <taxon>Dothideales</taxon>
        <taxon>Saccotheciaceae</taxon>
        <taxon>Aureobasidium</taxon>
    </lineage>
</organism>
<evidence type="ECO:0000256" key="8">
    <source>
        <dbReference type="PROSITE-ProRule" id="PRU01161"/>
    </source>
</evidence>
<feature type="compositionally biased region" description="Polar residues" evidence="9">
    <location>
        <begin position="1303"/>
        <end position="1316"/>
    </location>
</feature>
<dbReference type="SUPFAM" id="SSF52540">
    <property type="entry name" value="P-loop containing nucleoside triphosphate hydrolases"/>
    <property type="match status" value="1"/>
</dbReference>
<keyword evidence="4" id="KW-0862">Zinc</keyword>
<evidence type="ECO:0000313" key="13">
    <source>
        <dbReference type="Proteomes" id="UP000310121"/>
    </source>
</evidence>
<gene>
    <name evidence="12" type="ORF">D6C90_09180</name>
</gene>
<feature type="compositionally biased region" description="Basic and acidic residues" evidence="9">
    <location>
        <begin position="63"/>
        <end position="75"/>
    </location>
</feature>
<dbReference type="GO" id="GO:0016020">
    <property type="term" value="C:membrane"/>
    <property type="evidence" value="ECO:0007669"/>
    <property type="project" value="TreeGrafter"/>
</dbReference>
<evidence type="ECO:0000313" key="12">
    <source>
        <dbReference type="EMBL" id="THZ25255.1"/>
    </source>
</evidence>
<evidence type="ECO:0000256" key="7">
    <source>
        <dbReference type="PROSITE-ProRule" id="PRU00175"/>
    </source>
</evidence>
<evidence type="ECO:0008006" key="14">
    <source>
        <dbReference type="Google" id="ProtNLM"/>
    </source>
</evidence>
<feature type="domain" description="PNPLA" evidence="11">
    <location>
        <begin position="847"/>
        <end position="1057"/>
    </location>
</feature>
<proteinExistence type="predicted"/>
<dbReference type="PROSITE" id="PS51635">
    <property type="entry name" value="PNPLA"/>
    <property type="match status" value="1"/>
</dbReference>
<dbReference type="PROSITE" id="PS50089">
    <property type="entry name" value="ZF_RING_2"/>
    <property type="match status" value="1"/>
</dbReference>
<sequence length="1332" mass="149426">MSDFSFLNLSEPQHIGELSFNLGPGDDNTQPDSRLIPDVEVSLFDESEQDRQRTRRSSWASEDGTKQDVLETSHKTAAEEVHSRLWYEAYNPSKTSTISYKMYRRGSQCFQPRSHAQAIDEYYDEGESNPAQHTMMPDPQPPSLDASGDHEYCDDCETFGPNRSYCNVCTLSMCENCWKRQLTHKNNTSQYDIPHEKTPRSLARKTQAVFHPDIDEDERQKLHCKDVLTSWFGVHREDSARPLLRDYGRFEGLMASTRKLAEENHSYLDPSARYPSFVSFVGQTGAGKSSLIKLIIDLGAKTPGLFDTPVVGAVGNTSPTSTDVHLYVDPPTADSDHPILYADCEGLEGGEREPVAAKAIKQRAAKAIPGVSDHSFHHVSERDLIWADKSWRRTREFAVRELYPRLLYTFSDVIVFVLKNPKVIESVLVKLVEWAAAALEGSSNQPVLPHAIIALNASENATSTELWDVDIATTTLMREMSQTVFQNETLKKYVQFWHERDRIIRTVEDLILSYYTSIKVVRIPTTGRPNLIAKQINDLTANIRSACRVSGRRKGDLRMLLSAEDMQPYLQYAFDHFSKSIESPFDFVQASFAHSPIPDDFGGNILKLAVQLMEAWKDRAGPRPIFEELAVVVASCIMLDATRHGILGTAVDIIPPYFEHLDNALMNFCDRYWPCEYVRPGKGRCVNVRSGHTKGHQSSSGKVLAGGDYESQFTFDAFREHFRNEVYVALHELLCNLPRNHLCADSPEVNAATDQHKNKVLKPFFAHALEGNDTYDFSSHTVCFCCLFDFPEHTLPCGHVICTGCLKAYGYVTKEHTVEFWECPMDGKTLGCTPFYLKPPHCGVRILTLDGGGVRGIAELEILKQIENALGNGILRIQDFLDFVVGTSTGGIIALGLVSKGWSVDDCTRKFENLCHKAFQERMMARGPFLGRLIRSYYHSLYETAAIEGALKEAFTESADLFGAKPTSSDMYGIKVAVTATAVSSSVVLSNYNRISGTSQSYHFERPEKGCAELRLWEAARATSAAPLYFTPFNHAGSKQTYYDGGVHHNNPVKIADSERKLIWPDLKEPDVIISVGTGHNLTKLEKRKAAPFKPTATRGIIAQGVFLTKMAKDHIAVSLDSEQTWKDFLASSKKSDDRFRYVRLNTSFPADPPLLDDLSMLSELREMAKKQFAGQYQTNMLALKLVATSFYFQPDETDPLKRKEVTGYIRCRFPDDDPRISALGTFIFEKIGIANEAYFLISEQGQAGSHTTVKLCTEILERMIRNCQFQLKQIKIPVSNEIYKTNITLRYGAGQEFPISGTSKNPDVYRNNSLGGSDPKSAAQADQMVTP</sequence>
<keyword evidence="5 8" id="KW-0442">Lipid degradation</keyword>
<evidence type="ECO:0000256" key="4">
    <source>
        <dbReference type="ARBA" id="ARBA00022833"/>
    </source>
</evidence>
<dbReference type="CDD" id="cd00882">
    <property type="entry name" value="Ras_like_GTPase"/>
    <property type="match status" value="1"/>
</dbReference>
<dbReference type="PANTHER" id="PTHR24185:SF1">
    <property type="entry name" value="CALCIUM-INDEPENDENT PHOSPHOLIPASE A2-GAMMA"/>
    <property type="match status" value="1"/>
</dbReference>
<dbReference type="InterPro" id="IPR016035">
    <property type="entry name" value="Acyl_Trfase/lysoPLipase"/>
</dbReference>
<evidence type="ECO:0000256" key="3">
    <source>
        <dbReference type="ARBA" id="ARBA00022801"/>
    </source>
</evidence>
<dbReference type="GO" id="GO:0019369">
    <property type="term" value="P:arachidonate metabolic process"/>
    <property type="evidence" value="ECO:0007669"/>
    <property type="project" value="TreeGrafter"/>
</dbReference>
<dbReference type="InterPro" id="IPR002641">
    <property type="entry name" value="PNPLA_dom"/>
</dbReference>
<dbReference type="GO" id="GO:0047499">
    <property type="term" value="F:calcium-independent phospholipase A2 activity"/>
    <property type="evidence" value="ECO:0007669"/>
    <property type="project" value="TreeGrafter"/>
</dbReference>
<feature type="short sequence motif" description="DGA/G" evidence="8">
    <location>
        <begin position="1044"/>
        <end position="1046"/>
    </location>
</feature>
<accession>A0A4S9TM90</accession>
<evidence type="ECO:0000259" key="11">
    <source>
        <dbReference type="PROSITE" id="PS51635"/>
    </source>
</evidence>
<evidence type="ECO:0000256" key="6">
    <source>
        <dbReference type="ARBA" id="ARBA00023098"/>
    </source>
</evidence>
<keyword evidence="1" id="KW-0479">Metal-binding</keyword>
<dbReference type="Pfam" id="PF01734">
    <property type="entry name" value="Patatin"/>
    <property type="match status" value="1"/>
</dbReference>
<dbReference type="CDD" id="cd16449">
    <property type="entry name" value="RING-HC"/>
    <property type="match status" value="1"/>
</dbReference>
<dbReference type="InterPro" id="IPR001841">
    <property type="entry name" value="Znf_RING"/>
</dbReference>
<feature type="short sequence motif" description="GXSXG" evidence="8">
    <location>
        <begin position="886"/>
        <end position="890"/>
    </location>
</feature>
<dbReference type="Proteomes" id="UP000310121">
    <property type="component" value="Unassembled WGS sequence"/>
</dbReference>
<dbReference type="PROSITE" id="PS00518">
    <property type="entry name" value="ZF_RING_1"/>
    <property type="match status" value="1"/>
</dbReference>
<comment type="caution">
    <text evidence="12">The sequence shown here is derived from an EMBL/GenBank/DDBJ whole genome shotgun (WGS) entry which is preliminary data.</text>
</comment>
<evidence type="ECO:0000256" key="5">
    <source>
        <dbReference type="ARBA" id="ARBA00022963"/>
    </source>
</evidence>
<feature type="active site" description="Nucleophile" evidence="8">
    <location>
        <position position="888"/>
    </location>
</feature>
<dbReference type="Gene3D" id="3.40.1090.10">
    <property type="entry name" value="Cytosolic phospholipase A2 catalytic domain"/>
    <property type="match status" value="1"/>
</dbReference>
<evidence type="ECO:0000259" key="10">
    <source>
        <dbReference type="PROSITE" id="PS50089"/>
    </source>
</evidence>
<keyword evidence="6 8" id="KW-0443">Lipid metabolism</keyword>
<dbReference type="GO" id="GO:0016042">
    <property type="term" value="P:lipid catabolic process"/>
    <property type="evidence" value="ECO:0007669"/>
    <property type="project" value="UniProtKB-UniRule"/>
</dbReference>
<dbReference type="GO" id="GO:0046486">
    <property type="term" value="P:glycerolipid metabolic process"/>
    <property type="evidence" value="ECO:0007669"/>
    <property type="project" value="UniProtKB-ARBA"/>
</dbReference>
<dbReference type="EMBL" id="QZBN01001416">
    <property type="protein sequence ID" value="THZ25255.1"/>
    <property type="molecule type" value="Genomic_DNA"/>
</dbReference>
<dbReference type="CDD" id="cd07199">
    <property type="entry name" value="Pat17_PNPLA8_PNPLA9_like"/>
    <property type="match status" value="1"/>
</dbReference>
<evidence type="ECO:0000256" key="1">
    <source>
        <dbReference type="ARBA" id="ARBA00022723"/>
    </source>
</evidence>